<dbReference type="Gene3D" id="3.40.50.1820">
    <property type="entry name" value="alpha/beta hydrolase"/>
    <property type="match status" value="1"/>
</dbReference>
<sequence>MPFPQGTITDIDFKSKELGETLSLLVYVPATFSPLYKYSLLIVQDGKDYFQMGRLARYADELIDQNEIENIIIVGAHYKNVTDRRNKYHPEGDQNEAYIRFLAHELVPWIDKEYPTTGMGKGRTLMGDSLAGTVSLMTALKYPNTFGQVILHSPYVDDSVLETVKNHQNSSLVDVYHVIGKEETVVKVSNNRDFLTPNRKLHQLFLEKGFNTFYDEFEGGHSWKYWQSDVKRALQKMFS</sequence>
<dbReference type="AlphaFoldDB" id="A0A942TBL3"/>
<dbReference type="PANTHER" id="PTHR48098">
    <property type="entry name" value="ENTEROCHELIN ESTERASE-RELATED"/>
    <property type="match status" value="1"/>
</dbReference>
<dbReference type="EMBL" id="JAGYPG010000001">
    <property type="protein sequence ID" value="MBS4193678.1"/>
    <property type="molecule type" value="Genomic_DNA"/>
</dbReference>
<dbReference type="Proteomes" id="UP000681414">
    <property type="component" value="Unassembled WGS sequence"/>
</dbReference>
<evidence type="ECO:0000313" key="1">
    <source>
        <dbReference type="EMBL" id="MBS4193678.1"/>
    </source>
</evidence>
<dbReference type="SUPFAM" id="SSF53474">
    <property type="entry name" value="alpha/beta-Hydrolases"/>
    <property type="match status" value="1"/>
</dbReference>
<comment type="caution">
    <text evidence="1">The sequence shown here is derived from an EMBL/GenBank/DDBJ whole genome shotgun (WGS) entry which is preliminary data.</text>
</comment>
<dbReference type="Pfam" id="PF00756">
    <property type="entry name" value="Esterase"/>
    <property type="match status" value="1"/>
</dbReference>
<dbReference type="InterPro" id="IPR050583">
    <property type="entry name" value="Mycobacterial_A85_antigen"/>
</dbReference>
<evidence type="ECO:0000313" key="2">
    <source>
        <dbReference type="Proteomes" id="UP000681414"/>
    </source>
</evidence>
<dbReference type="InterPro" id="IPR029058">
    <property type="entry name" value="AB_hydrolase_fold"/>
</dbReference>
<dbReference type="RefSeq" id="WP_213122970.1">
    <property type="nucleotide sequence ID" value="NZ_JAGYPG010000001.1"/>
</dbReference>
<reference evidence="1 2" key="1">
    <citation type="submission" date="2021-05" db="EMBL/GenBank/DDBJ databases">
        <title>Novel Bacillus species.</title>
        <authorList>
            <person name="Liu G."/>
        </authorList>
    </citation>
    <scope>NUCLEOTIDE SEQUENCE [LARGE SCALE GENOMIC DNA]</scope>
    <source>
        <strain evidence="2">FJAT-49780</strain>
    </source>
</reference>
<accession>A0A942TBL3</accession>
<proteinExistence type="predicted"/>
<dbReference type="InterPro" id="IPR000801">
    <property type="entry name" value="Esterase-like"/>
</dbReference>
<gene>
    <name evidence="1" type="ORF">KHA97_01160</name>
</gene>
<dbReference type="PANTHER" id="PTHR48098:SF3">
    <property type="entry name" value="IRON(III) ENTEROBACTIN ESTERASE"/>
    <property type="match status" value="1"/>
</dbReference>
<protein>
    <submittedName>
        <fullName evidence="1">Esterase family protein</fullName>
    </submittedName>
</protein>
<name>A0A942TBL3_9BACI</name>
<keyword evidence="2" id="KW-1185">Reference proteome</keyword>
<organism evidence="1 2">
    <name type="scientific">Lederbergia citri</name>
    <dbReference type="NCBI Taxonomy" id="2833580"/>
    <lineage>
        <taxon>Bacteria</taxon>
        <taxon>Bacillati</taxon>
        <taxon>Bacillota</taxon>
        <taxon>Bacilli</taxon>
        <taxon>Bacillales</taxon>
        <taxon>Bacillaceae</taxon>
        <taxon>Lederbergia</taxon>
    </lineage>
</organism>